<dbReference type="Gene3D" id="1.10.1390.10">
    <property type="match status" value="1"/>
</dbReference>
<keyword evidence="7" id="KW-0963">Cytoplasm</keyword>
<dbReference type="GO" id="GO:0006094">
    <property type="term" value="P:gluconeogenesis"/>
    <property type="evidence" value="ECO:0007669"/>
    <property type="project" value="UniProtKB-UniRule"/>
</dbReference>
<dbReference type="PROSITE" id="PS00174">
    <property type="entry name" value="P_GLUCOSE_ISOMERASE_2"/>
    <property type="match status" value="1"/>
</dbReference>
<evidence type="ECO:0000256" key="7">
    <source>
        <dbReference type="HAMAP-Rule" id="MF_00473"/>
    </source>
</evidence>
<dbReference type="GO" id="GO:0051156">
    <property type="term" value="P:glucose 6-phosphate metabolic process"/>
    <property type="evidence" value="ECO:0007669"/>
    <property type="project" value="TreeGrafter"/>
</dbReference>
<evidence type="ECO:0000256" key="1">
    <source>
        <dbReference type="ARBA" id="ARBA00004926"/>
    </source>
</evidence>
<dbReference type="RefSeq" id="WP_183410688.1">
    <property type="nucleotide sequence ID" value="NZ_JACHWY010000002.1"/>
</dbReference>
<comment type="catalytic activity">
    <reaction evidence="6 7 8">
        <text>alpha-D-glucose 6-phosphate = beta-D-fructose 6-phosphate</text>
        <dbReference type="Rhea" id="RHEA:11816"/>
        <dbReference type="ChEBI" id="CHEBI:57634"/>
        <dbReference type="ChEBI" id="CHEBI:58225"/>
        <dbReference type="EC" id="5.3.1.9"/>
    </reaction>
</comment>
<dbReference type="EMBL" id="JACHWY010000002">
    <property type="protein sequence ID" value="MBB3047939.1"/>
    <property type="molecule type" value="Genomic_DNA"/>
</dbReference>
<evidence type="ECO:0000256" key="2">
    <source>
        <dbReference type="ARBA" id="ARBA00006604"/>
    </source>
</evidence>
<evidence type="ECO:0000256" key="8">
    <source>
        <dbReference type="RuleBase" id="RU000612"/>
    </source>
</evidence>
<evidence type="ECO:0000256" key="4">
    <source>
        <dbReference type="ARBA" id="ARBA00023152"/>
    </source>
</evidence>
<proteinExistence type="inferred from homology"/>
<feature type="active site" evidence="7">
    <location>
        <position position="382"/>
    </location>
</feature>
<dbReference type="InterPro" id="IPR023096">
    <property type="entry name" value="G6P_Isomerase_C"/>
</dbReference>
<keyword evidence="3 7" id="KW-0312">Gluconeogenesis</keyword>
<comment type="function">
    <text evidence="7">Catalyzes the reversible isomerization of glucose-6-phosphate to fructose-6-phosphate.</text>
</comment>
<dbReference type="InterPro" id="IPR046348">
    <property type="entry name" value="SIS_dom_sf"/>
</dbReference>
<comment type="caution">
    <text evidence="9">The sequence shown here is derived from an EMBL/GenBank/DDBJ whole genome shotgun (WGS) entry which is preliminary data.</text>
</comment>
<dbReference type="PROSITE" id="PS00765">
    <property type="entry name" value="P_GLUCOSE_ISOMERASE_1"/>
    <property type="match status" value="1"/>
</dbReference>
<dbReference type="GO" id="GO:0006096">
    <property type="term" value="P:glycolytic process"/>
    <property type="evidence" value="ECO:0007669"/>
    <property type="project" value="UniProtKB-UniRule"/>
</dbReference>
<protein>
    <recommendedName>
        <fullName evidence="7">Glucose-6-phosphate isomerase</fullName>
        <shortName evidence="7">GPI</shortName>
        <ecNumber evidence="7">5.3.1.9</ecNumber>
    </recommendedName>
    <alternativeName>
        <fullName evidence="7">Phosphoglucose isomerase</fullName>
        <shortName evidence="7">PGI</shortName>
    </alternativeName>
    <alternativeName>
        <fullName evidence="7">Phosphohexose isomerase</fullName>
        <shortName evidence="7">PHI</shortName>
    </alternativeName>
</protein>
<evidence type="ECO:0000256" key="5">
    <source>
        <dbReference type="ARBA" id="ARBA00023235"/>
    </source>
</evidence>
<evidence type="ECO:0000313" key="10">
    <source>
        <dbReference type="Proteomes" id="UP000537130"/>
    </source>
</evidence>
<comment type="similarity">
    <text evidence="2 7 8">Belongs to the GPI family.</text>
</comment>
<dbReference type="PANTHER" id="PTHR11469">
    <property type="entry name" value="GLUCOSE-6-PHOSPHATE ISOMERASE"/>
    <property type="match status" value="1"/>
</dbReference>
<dbReference type="InterPro" id="IPR018189">
    <property type="entry name" value="Phosphoglucose_isomerase_CS"/>
</dbReference>
<dbReference type="InterPro" id="IPR035476">
    <property type="entry name" value="SIS_PGI_1"/>
</dbReference>
<dbReference type="GO" id="GO:0097367">
    <property type="term" value="F:carbohydrate derivative binding"/>
    <property type="evidence" value="ECO:0007669"/>
    <property type="project" value="InterPro"/>
</dbReference>
<dbReference type="HAMAP" id="MF_00473">
    <property type="entry name" value="G6P_isomerase"/>
    <property type="match status" value="1"/>
</dbReference>
<dbReference type="Gene3D" id="3.40.50.10490">
    <property type="entry name" value="Glucose-6-phosphate isomerase like protein, domain 1"/>
    <property type="match status" value="2"/>
</dbReference>
<dbReference type="AlphaFoldDB" id="A0A7W4W6Q2"/>
<gene>
    <name evidence="7" type="primary">pgi</name>
    <name evidence="9" type="ORF">FHR99_002205</name>
</gene>
<name>A0A7W4W6Q2_9GAMM</name>
<dbReference type="PANTHER" id="PTHR11469:SF1">
    <property type="entry name" value="GLUCOSE-6-PHOSPHATE ISOMERASE"/>
    <property type="match status" value="1"/>
</dbReference>
<dbReference type="PRINTS" id="PR00662">
    <property type="entry name" value="G6PISOMERASE"/>
</dbReference>
<keyword evidence="4 7" id="KW-0324">Glycolysis</keyword>
<evidence type="ECO:0000256" key="3">
    <source>
        <dbReference type="ARBA" id="ARBA00022432"/>
    </source>
</evidence>
<evidence type="ECO:0000313" key="9">
    <source>
        <dbReference type="EMBL" id="MBB3047939.1"/>
    </source>
</evidence>
<sequence length="540" mass="58956">MTDLQSLWQRLQQKQQALNGVHMRDQYAADPTRFARYSLQAGELFLDYSKNRIDDETLALLCQLAEASGVAEKRDAMFAGEEINHTEGRAVLHTALRAAPDACVECEGNNVIPQVQAELQRLEHFVTAVRAGSIRGATGELITDVVNIGIGGSDLGPAMVSEALRPYRGNGPNLHFVSNVDPVQMSDTLAELKPQNTLFIIVSKTFATQETMANAALAQDWLLVAFGSRDQMLQHCVAVTSNAQAAGDHGFAQDRTFLFWDWVGGRYSLWSSVGLSIALSVGMGNFRKLLEGAREMDEHFRSAPFSHNMPVLLAVLGVWYRNVWGAGTHAVLPYSQRLSRLPAYLQQLDMESNGKCVKMDGSAVESATGPVIWGEPGTNGQHAFYQLLHQGTDMVPCDILFALEGDTAHVAEHRMLLANAIAQGEALMCGKTDEQLQAELAASSLESESLELLQAHRRFPGNKPSNALVFQSLSPKALGSLIALYEHKVFCQGVIWGINSFDQWGVELGKQLAKGVLEKLNEGAVVGEPASLQDWVLSAR</sequence>
<dbReference type="EC" id="5.3.1.9" evidence="7"/>
<keyword evidence="10" id="KW-1185">Reference proteome</keyword>
<comment type="pathway">
    <text evidence="1 7 8">Carbohydrate degradation; glycolysis; D-glyceraldehyde 3-phosphate and glycerone phosphate from D-glucose: step 2/4.</text>
</comment>
<dbReference type="CDD" id="cd05015">
    <property type="entry name" value="SIS_PGI_1"/>
    <property type="match status" value="1"/>
</dbReference>
<feature type="active site" evidence="7">
    <location>
        <position position="510"/>
    </location>
</feature>
<dbReference type="UniPathway" id="UPA00138"/>
<comment type="subcellular location">
    <subcellularLocation>
        <location evidence="7">Cytoplasm</location>
    </subcellularLocation>
</comment>
<dbReference type="GO" id="GO:0048029">
    <property type="term" value="F:monosaccharide binding"/>
    <property type="evidence" value="ECO:0007669"/>
    <property type="project" value="TreeGrafter"/>
</dbReference>
<dbReference type="PROSITE" id="PS51463">
    <property type="entry name" value="P_GLUCOSE_ISOMERASE_3"/>
    <property type="match status" value="1"/>
</dbReference>
<keyword evidence="5 7" id="KW-0413">Isomerase</keyword>
<dbReference type="InterPro" id="IPR035482">
    <property type="entry name" value="SIS_PGI_2"/>
</dbReference>
<feature type="active site" description="Proton donor" evidence="7">
    <location>
        <position position="351"/>
    </location>
</feature>
<dbReference type="Pfam" id="PF00342">
    <property type="entry name" value="PGI"/>
    <property type="match status" value="1"/>
</dbReference>
<dbReference type="Proteomes" id="UP000537130">
    <property type="component" value="Unassembled WGS sequence"/>
</dbReference>
<dbReference type="CDD" id="cd05016">
    <property type="entry name" value="SIS_PGI_2"/>
    <property type="match status" value="1"/>
</dbReference>
<evidence type="ECO:0000256" key="6">
    <source>
        <dbReference type="ARBA" id="ARBA00029321"/>
    </source>
</evidence>
<comment type="pathway">
    <text evidence="7">Carbohydrate biosynthesis; gluconeogenesis.</text>
</comment>
<dbReference type="InterPro" id="IPR001672">
    <property type="entry name" value="G6P_Isomerase"/>
</dbReference>
<organism evidence="9 10">
    <name type="scientific">Litorivivens lipolytica</name>
    <dbReference type="NCBI Taxonomy" id="1524264"/>
    <lineage>
        <taxon>Bacteria</taxon>
        <taxon>Pseudomonadati</taxon>
        <taxon>Pseudomonadota</taxon>
        <taxon>Gammaproteobacteria</taxon>
        <taxon>Litorivivens</taxon>
    </lineage>
</organism>
<reference evidence="9 10" key="1">
    <citation type="submission" date="2020-08" db="EMBL/GenBank/DDBJ databases">
        <title>Genomic Encyclopedia of Type Strains, Phase III (KMG-III): the genomes of soil and plant-associated and newly described type strains.</title>
        <authorList>
            <person name="Whitman W."/>
        </authorList>
    </citation>
    <scope>NUCLEOTIDE SEQUENCE [LARGE SCALE GENOMIC DNA]</scope>
    <source>
        <strain evidence="9 10">CECT 8654</strain>
    </source>
</reference>
<dbReference type="NCBIfam" id="NF001211">
    <property type="entry name" value="PRK00179.1"/>
    <property type="match status" value="1"/>
</dbReference>
<accession>A0A7W4W6Q2</accession>
<dbReference type="SUPFAM" id="SSF53697">
    <property type="entry name" value="SIS domain"/>
    <property type="match status" value="1"/>
</dbReference>
<dbReference type="UniPathway" id="UPA00109">
    <property type="reaction ID" value="UER00181"/>
</dbReference>
<dbReference type="GO" id="GO:0004347">
    <property type="term" value="F:glucose-6-phosphate isomerase activity"/>
    <property type="evidence" value="ECO:0007669"/>
    <property type="project" value="UniProtKB-UniRule"/>
</dbReference>
<dbReference type="GO" id="GO:0005829">
    <property type="term" value="C:cytosol"/>
    <property type="evidence" value="ECO:0007669"/>
    <property type="project" value="TreeGrafter"/>
</dbReference>